<evidence type="ECO:0000313" key="2">
    <source>
        <dbReference type="EMBL" id="MFD2799761.1"/>
    </source>
</evidence>
<organism evidence="2 3">
    <name type="scientific">Prauserella oleivorans</name>
    <dbReference type="NCBI Taxonomy" id="1478153"/>
    <lineage>
        <taxon>Bacteria</taxon>
        <taxon>Bacillati</taxon>
        <taxon>Actinomycetota</taxon>
        <taxon>Actinomycetes</taxon>
        <taxon>Pseudonocardiales</taxon>
        <taxon>Pseudonocardiaceae</taxon>
        <taxon>Prauserella</taxon>
    </lineage>
</organism>
<protein>
    <submittedName>
        <fullName evidence="2">Uncharacterized protein</fullName>
    </submittedName>
</protein>
<proteinExistence type="predicted"/>
<evidence type="ECO:0000313" key="3">
    <source>
        <dbReference type="Proteomes" id="UP001597478"/>
    </source>
</evidence>
<comment type="caution">
    <text evidence="2">The sequence shown here is derived from an EMBL/GenBank/DDBJ whole genome shotgun (WGS) entry which is preliminary data.</text>
</comment>
<feature type="region of interest" description="Disordered" evidence="1">
    <location>
        <begin position="1"/>
        <end position="52"/>
    </location>
</feature>
<dbReference type="EMBL" id="JBHUOF010000012">
    <property type="protein sequence ID" value="MFD2799761.1"/>
    <property type="molecule type" value="Genomic_DNA"/>
</dbReference>
<dbReference type="Proteomes" id="UP001597478">
    <property type="component" value="Unassembled WGS sequence"/>
</dbReference>
<name>A0ABW5W945_9PSEU</name>
<reference evidence="3" key="1">
    <citation type="journal article" date="2019" name="Int. J. Syst. Evol. Microbiol.">
        <title>The Global Catalogue of Microorganisms (GCM) 10K type strain sequencing project: providing services to taxonomists for standard genome sequencing and annotation.</title>
        <authorList>
            <consortium name="The Broad Institute Genomics Platform"/>
            <consortium name="The Broad Institute Genome Sequencing Center for Infectious Disease"/>
            <person name="Wu L."/>
            <person name="Ma J."/>
        </authorList>
    </citation>
    <scope>NUCLEOTIDE SEQUENCE [LARGE SCALE GENOMIC DNA]</scope>
    <source>
        <strain evidence="3">IBRC-M 10906</strain>
    </source>
</reference>
<gene>
    <name evidence="2" type="ORF">ACFS2C_10190</name>
</gene>
<dbReference type="RefSeq" id="WP_377391829.1">
    <property type="nucleotide sequence ID" value="NZ_JBHSAN010000027.1"/>
</dbReference>
<evidence type="ECO:0000256" key="1">
    <source>
        <dbReference type="SAM" id="MobiDB-lite"/>
    </source>
</evidence>
<keyword evidence="3" id="KW-1185">Reference proteome</keyword>
<sequence>MAVPRPPHGQDDPVHPVVFSNPSDEQPVDYARPAETPGAERYLNAPFLSTQD</sequence>
<accession>A0ABW5W945</accession>